<dbReference type="Pfam" id="PF04422">
    <property type="entry name" value="FrhB_FdhB_N"/>
    <property type="match status" value="1"/>
</dbReference>
<dbReference type="PANTHER" id="PTHR31332">
    <property type="entry name" value="7-HYDROXYMETHYL CHLOROPHYLL A REDUCTASE, CHLOROPLASTIC"/>
    <property type="match status" value="1"/>
</dbReference>
<feature type="domain" description="Coenzyme F420 hydrogenase/dehydrogenase beta subunit C-terminal" evidence="9">
    <location>
        <begin position="95"/>
        <end position="246"/>
    </location>
</feature>
<comment type="cofactor">
    <cofactor evidence="1">
        <name>FAD</name>
        <dbReference type="ChEBI" id="CHEBI:57692"/>
    </cofactor>
</comment>
<evidence type="ECO:0000259" key="8">
    <source>
        <dbReference type="Pfam" id="PF04422"/>
    </source>
</evidence>
<dbReference type="EC" id="1.12.98.1" evidence="7"/>
<comment type="similarity">
    <text evidence="6">Belongs to the FrhB family.</text>
</comment>
<keyword evidence="4" id="KW-0408">Iron</keyword>
<evidence type="ECO:0000256" key="1">
    <source>
        <dbReference type="ARBA" id="ARBA00001974"/>
    </source>
</evidence>
<evidence type="ECO:0000256" key="4">
    <source>
        <dbReference type="ARBA" id="ARBA00023004"/>
    </source>
</evidence>
<dbReference type="NCBIfam" id="TIGR03289">
    <property type="entry name" value="frhB"/>
    <property type="match status" value="1"/>
</dbReference>
<name>E3GW65_METFV</name>
<evidence type="ECO:0000259" key="9">
    <source>
        <dbReference type="Pfam" id="PF04432"/>
    </source>
</evidence>
<dbReference type="Proteomes" id="UP000002315">
    <property type="component" value="Chromosome"/>
</dbReference>
<dbReference type="InterPro" id="IPR007525">
    <property type="entry name" value="FrhB_FdhB_C"/>
</dbReference>
<evidence type="ECO:0000256" key="7">
    <source>
        <dbReference type="NCBIfam" id="TIGR03289"/>
    </source>
</evidence>
<dbReference type="OrthoDB" id="37898at2157"/>
<dbReference type="GO" id="GO:0050660">
    <property type="term" value="F:flavin adenine dinucleotide binding"/>
    <property type="evidence" value="ECO:0007669"/>
    <property type="project" value="InterPro"/>
</dbReference>
<keyword evidence="11" id="KW-1185">Reference proteome</keyword>
<organism evidence="10 11">
    <name type="scientific">Methanothermus fervidus (strain ATCC 43054 / DSM 2088 / JCM 10308 / V24 S)</name>
    <dbReference type="NCBI Taxonomy" id="523846"/>
    <lineage>
        <taxon>Archaea</taxon>
        <taxon>Methanobacteriati</taxon>
        <taxon>Methanobacteriota</taxon>
        <taxon>Methanomada group</taxon>
        <taxon>Methanobacteria</taxon>
        <taxon>Methanobacteriales</taxon>
        <taxon>Methanothermaceae</taxon>
        <taxon>Methanothermus</taxon>
    </lineage>
</organism>
<dbReference type="InterPro" id="IPR007516">
    <property type="entry name" value="Co_F420_Hydgase/DH_bsu_N"/>
</dbReference>
<evidence type="ECO:0000256" key="6">
    <source>
        <dbReference type="ARBA" id="ARBA00038369"/>
    </source>
</evidence>
<keyword evidence="3 10" id="KW-0560">Oxidoreductase</keyword>
<evidence type="ECO:0000313" key="10">
    <source>
        <dbReference type="EMBL" id="ADP77830.1"/>
    </source>
</evidence>
<evidence type="ECO:0000256" key="5">
    <source>
        <dbReference type="ARBA" id="ARBA00023014"/>
    </source>
</evidence>
<dbReference type="Pfam" id="PF04432">
    <property type="entry name" value="FrhB_FdhB_C"/>
    <property type="match status" value="1"/>
</dbReference>
<dbReference type="EMBL" id="CP002278">
    <property type="protein sequence ID" value="ADP77830.1"/>
    <property type="molecule type" value="Genomic_DNA"/>
</dbReference>
<dbReference type="InterPro" id="IPR017679">
    <property type="entry name" value="FrhB_archaea"/>
</dbReference>
<dbReference type="STRING" id="523846.Mfer_1035"/>
<dbReference type="GO" id="GO:0051536">
    <property type="term" value="F:iron-sulfur cluster binding"/>
    <property type="evidence" value="ECO:0007669"/>
    <property type="project" value="UniProtKB-KW"/>
</dbReference>
<sequence>MVLGKYVEAVAAKCKDKEIQKVSQDGGVVSGLLIYALEEGIIEGAVVSKVTDEPWKPQPHIATTRDEILAAAGTKYTMCPNVWMIKEATRQYGIEKLGIVGVPCQIGAVRKMQTYPFGARFVPDKIKLIVGIYCMENFPYSSLETFVSEKMNLSLDIVDKMDIGKGKFWAYTVDETATIPLKETHGYEQSSCKVCNDYTAELADISTGSVGTPDGWSTVLTRTKFGDKLFKEAVEVGMFETKPIEEVKPGLGLLKKLAKQKKERAEKTIEERKKLGLPVP</sequence>
<keyword evidence="5" id="KW-0411">Iron-sulfur</keyword>
<gene>
    <name evidence="10" type="ordered locus">Mfer_1035</name>
</gene>
<proteinExistence type="inferred from homology"/>
<dbReference type="Gene3D" id="3.10.450.750">
    <property type="match status" value="1"/>
</dbReference>
<feature type="domain" description="Coenzyme F420 hydrogenase/dehydrogenase beta subunit N-terminal" evidence="8">
    <location>
        <begin position="10"/>
        <end position="86"/>
    </location>
</feature>
<dbReference type="GO" id="GO:0052592">
    <property type="term" value="F:oxidoreductase activity, acting on CH or CH2 groups, with an iron-sulfur protein as acceptor"/>
    <property type="evidence" value="ECO:0007669"/>
    <property type="project" value="TreeGrafter"/>
</dbReference>
<dbReference type="InterPro" id="IPR045220">
    <property type="entry name" value="FRHB/FDHB/HCAR-like"/>
</dbReference>
<reference evidence="10 11" key="1">
    <citation type="journal article" date="2010" name="Stand. Genomic Sci.">
        <title>Complete genome sequence of Methanothermus fervidus type strain (V24S).</title>
        <authorList>
            <person name="Anderson I."/>
            <person name="Djao O.D."/>
            <person name="Misra M."/>
            <person name="Chertkov O."/>
            <person name="Nolan M."/>
            <person name="Lucas S."/>
            <person name="Lapidus A."/>
            <person name="Del Rio T.G."/>
            <person name="Tice H."/>
            <person name="Cheng J.F."/>
            <person name="Tapia R."/>
            <person name="Han C."/>
            <person name="Goodwin L."/>
            <person name="Pitluck S."/>
            <person name="Liolios K."/>
            <person name="Ivanova N."/>
            <person name="Mavromatis K."/>
            <person name="Mikhailova N."/>
            <person name="Pati A."/>
            <person name="Brambilla E."/>
            <person name="Chen A."/>
            <person name="Palaniappan K."/>
            <person name="Land M."/>
            <person name="Hauser L."/>
            <person name="Chang Y.J."/>
            <person name="Jeffries C.D."/>
            <person name="Sikorski J."/>
            <person name="Spring S."/>
            <person name="Rohde M."/>
            <person name="Eichinger K."/>
            <person name="Huber H."/>
            <person name="Wirth R."/>
            <person name="Goker M."/>
            <person name="Detter J.C."/>
            <person name="Woyke T."/>
            <person name="Bristow J."/>
            <person name="Eisen J.A."/>
            <person name="Markowitz V."/>
            <person name="Hugenholtz P."/>
            <person name="Klenk H.P."/>
            <person name="Kyrpides N.C."/>
        </authorList>
    </citation>
    <scope>NUCLEOTIDE SEQUENCE [LARGE SCALE GENOMIC DNA]</scope>
    <source>
        <strain evidence="11">ATCC 43054 / DSM 2088 / JCM 10308 / V24 S</strain>
    </source>
</reference>
<keyword evidence="2" id="KW-0479">Metal-binding</keyword>
<dbReference type="GO" id="GO:0016151">
    <property type="term" value="F:nickel cation binding"/>
    <property type="evidence" value="ECO:0007669"/>
    <property type="project" value="InterPro"/>
</dbReference>
<evidence type="ECO:0000256" key="3">
    <source>
        <dbReference type="ARBA" id="ARBA00023002"/>
    </source>
</evidence>
<evidence type="ECO:0000256" key="2">
    <source>
        <dbReference type="ARBA" id="ARBA00022723"/>
    </source>
</evidence>
<dbReference type="KEGG" id="mfv:Mfer_1035"/>
<dbReference type="GO" id="GO:0050454">
    <property type="term" value="F:coenzyme F420 hydrogenase activity"/>
    <property type="evidence" value="ECO:0007669"/>
    <property type="project" value="UniProtKB-EC"/>
</dbReference>
<dbReference type="HOGENOM" id="CLU_037958_0_0_2"/>
<dbReference type="AlphaFoldDB" id="E3GW65"/>
<dbReference type="PANTHER" id="PTHR31332:SF6">
    <property type="entry name" value="FORMATE DEHYDROGENASE SUBUNIT BETA"/>
    <property type="match status" value="1"/>
</dbReference>
<protein>
    <recommendedName>
        <fullName evidence="7">Coenzyme F420 hydrogenase subunit beta</fullName>
        <ecNumber evidence="7">1.12.98.1</ecNumber>
    </recommendedName>
</protein>
<accession>E3GW65</accession>
<dbReference type="NCBIfam" id="NF006807">
    <property type="entry name" value="PRK09325.1"/>
    <property type="match status" value="1"/>
</dbReference>
<evidence type="ECO:0000313" key="11">
    <source>
        <dbReference type="Proteomes" id="UP000002315"/>
    </source>
</evidence>